<dbReference type="Proteomes" id="UP000095552">
    <property type="component" value="Unassembled WGS sequence"/>
</dbReference>
<evidence type="ECO:0000256" key="1">
    <source>
        <dbReference type="ARBA" id="ARBA00022527"/>
    </source>
</evidence>
<accession>A0A1E5T5T6</accession>
<dbReference type="InterPro" id="IPR003594">
    <property type="entry name" value="HATPase_dom"/>
</dbReference>
<keyword evidence="1" id="KW-0808">Transferase</keyword>
<keyword evidence="1" id="KW-0723">Serine/threonine-protein kinase</keyword>
<dbReference type="SUPFAM" id="SSF55874">
    <property type="entry name" value="ATPase domain of HSP90 chaperone/DNA topoisomerase II/histidine kinase"/>
    <property type="match status" value="1"/>
</dbReference>
<proteinExistence type="predicted"/>
<dbReference type="CDD" id="cd16936">
    <property type="entry name" value="HATPase_RsbW-like"/>
    <property type="match status" value="1"/>
</dbReference>
<name>A0A1E5T5T6_9BACT</name>
<organism evidence="3 4">
    <name type="scientific">Roseivirga misakiensis</name>
    <dbReference type="NCBI Taxonomy" id="1563681"/>
    <lineage>
        <taxon>Bacteria</taxon>
        <taxon>Pseudomonadati</taxon>
        <taxon>Bacteroidota</taxon>
        <taxon>Cytophagia</taxon>
        <taxon>Cytophagales</taxon>
        <taxon>Roseivirgaceae</taxon>
        <taxon>Roseivirga</taxon>
    </lineage>
</organism>
<keyword evidence="4" id="KW-1185">Reference proteome</keyword>
<dbReference type="Pfam" id="PF13581">
    <property type="entry name" value="HATPase_c_2"/>
    <property type="match status" value="1"/>
</dbReference>
<keyword evidence="1" id="KW-0418">Kinase</keyword>
<dbReference type="InterPro" id="IPR036890">
    <property type="entry name" value="HATPase_C_sf"/>
</dbReference>
<evidence type="ECO:0000313" key="3">
    <source>
        <dbReference type="EMBL" id="OEK06739.1"/>
    </source>
</evidence>
<protein>
    <recommendedName>
        <fullName evidence="2">Histidine kinase/HSP90-like ATPase domain-containing protein</fullName>
    </recommendedName>
</protein>
<evidence type="ECO:0000259" key="2">
    <source>
        <dbReference type="Pfam" id="PF13581"/>
    </source>
</evidence>
<dbReference type="Gene3D" id="3.30.565.10">
    <property type="entry name" value="Histidine kinase-like ATPase, C-terminal domain"/>
    <property type="match status" value="1"/>
</dbReference>
<dbReference type="STRING" id="1563681.BFP71_03500"/>
<dbReference type="EMBL" id="MDGQ01000003">
    <property type="protein sequence ID" value="OEK06739.1"/>
    <property type="molecule type" value="Genomic_DNA"/>
</dbReference>
<dbReference type="OrthoDB" id="9792240at2"/>
<dbReference type="PANTHER" id="PTHR35526">
    <property type="entry name" value="ANTI-SIGMA-F FACTOR RSBW-RELATED"/>
    <property type="match status" value="1"/>
</dbReference>
<comment type="caution">
    <text evidence="3">The sequence shown here is derived from an EMBL/GenBank/DDBJ whole genome shotgun (WGS) entry which is preliminary data.</text>
</comment>
<dbReference type="GO" id="GO:0004674">
    <property type="term" value="F:protein serine/threonine kinase activity"/>
    <property type="evidence" value="ECO:0007669"/>
    <property type="project" value="UniProtKB-KW"/>
</dbReference>
<sequence length="140" mass="15954">MAYSFDIPSSKNKLRQMRQFVTDVLNKHHVSDIEVNMMVLAVDEVCANIIIHGHPTDDESKVKLLIDFKADGIWFKIIDHGNAFDIMSYETPSLEDLIRRKNKGGIGIMLVKKIMDDIQFKTSPSKNTLALYKKVAFTNP</sequence>
<reference evidence="3 4" key="1">
    <citation type="submission" date="2016-08" db="EMBL/GenBank/DDBJ databases">
        <title>Draft genome of Fabibacter sp. strain SK-8.</title>
        <authorList>
            <person name="Wong S.-K."/>
            <person name="Hamasaki K."/>
            <person name="Yoshizawa S."/>
        </authorList>
    </citation>
    <scope>NUCLEOTIDE SEQUENCE [LARGE SCALE GENOMIC DNA]</scope>
    <source>
        <strain evidence="3 4">SK-8</strain>
    </source>
</reference>
<feature type="domain" description="Histidine kinase/HSP90-like ATPase" evidence="2">
    <location>
        <begin position="7"/>
        <end position="132"/>
    </location>
</feature>
<evidence type="ECO:0000313" key="4">
    <source>
        <dbReference type="Proteomes" id="UP000095552"/>
    </source>
</evidence>
<gene>
    <name evidence="3" type="ORF">BFP71_03500</name>
</gene>
<dbReference type="PANTHER" id="PTHR35526:SF3">
    <property type="entry name" value="ANTI-SIGMA-F FACTOR RSBW"/>
    <property type="match status" value="1"/>
</dbReference>
<dbReference type="InterPro" id="IPR050267">
    <property type="entry name" value="Anti-sigma-factor_SerPK"/>
</dbReference>
<dbReference type="AlphaFoldDB" id="A0A1E5T5T6"/>
<dbReference type="RefSeq" id="WP_069834051.1">
    <property type="nucleotide sequence ID" value="NZ_MDGQ01000003.1"/>
</dbReference>